<dbReference type="WBParaSite" id="Csp11.Scaffold630.g19435.t1">
    <property type="protein sequence ID" value="Csp11.Scaffold630.g19435.t1"/>
    <property type="gene ID" value="Csp11.Scaffold630.g19435"/>
</dbReference>
<feature type="signal peptide" evidence="1">
    <location>
        <begin position="1"/>
        <end position="20"/>
    </location>
</feature>
<organism evidence="2 3">
    <name type="scientific">Caenorhabditis tropicalis</name>
    <dbReference type="NCBI Taxonomy" id="1561998"/>
    <lineage>
        <taxon>Eukaryota</taxon>
        <taxon>Metazoa</taxon>
        <taxon>Ecdysozoa</taxon>
        <taxon>Nematoda</taxon>
        <taxon>Chromadorea</taxon>
        <taxon>Rhabditida</taxon>
        <taxon>Rhabditina</taxon>
        <taxon>Rhabditomorpha</taxon>
        <taxon>Rhabditoidea</taxon>
        <taxon>Rhabditidae</taxon>
        <taxon>Peloderinae</taxon>
        <taxon>Caenorhabditis</taxon>
    </lineage>
</organism>
<dbReference type="AlphaFoldDB" id="A0A1I7UUC7"/>
<sequence length="85" mass="9780">MTSKIILSVVLFAFVTVASAQLWCMYEFIKRIITTKTIKRTVTDVELDNAQEVDVLKTAMDMELVVVEETTVTLDSITRKRPFHR</sequence>
<dbReference type="Proteomes" id="UP000095282">
    <property type="component" value="Unplaced"/>
</dbReference>
<protein>
    <submittedName>
        <fullName evidence="3">Secreted protein</fullName>
    </submittedName>
</protein>
<evidence type="ECO:0000256" key="1">
    <source>
        <dbReference type="SAM" id="SignalP"/>
    </source>
</evidence>
<evidence type="ECO:0000313" key="2">
    <source>
        <dbReference type="Proteomes" id="UP000095282"/>
    </source>
</evidence>
<keyword evidence="2" id="KW-1185">Reference proteome</keyword>
<accession>A0A1I7UUC7</accession>
<feature type="chain" id="PRO_5009309356" evidence="1">
    <location>
        <begin position="21"/>
        <end position="85"/>
    </location>
</feature>
<name>A0A1I7UUC7_9PELO</name>
<evidence type="ECO:0000313" key="3">
    <source>
        <dbReference type="WBParaSite" id="Csp11.Scaffold630.g19435.t1"/>
    </source>
</evidence>
<proteinExistence type="predicted"/>
<reference evidence="3" key="1">
    <citation type="submission" date="2016-11" db="UniProtKB">
        <authorList>
            <consortium name="WormBaseParasite"/>
        </authorList>
    </citation>
    <scope>IDENTIFICATION</scope>
</reference>
<keyword evidence="1" id="KW-0732">Signal</keyword>